<dbReference type="EMBL" id="UZAK01003468">
    <property type="protein sequence ID" value="VDO79901.1"/>
    <property type="molecule type" value="Genomic_DNA"/>
</dbReference>
<organism evidence="4">
    <name type="scientific">Schistosoma curassoni</name>
    <dbReference type="NCBI Taxonomy" id="6186"/>
    <lineage>
        <taxon>Eukaryota</taxon>
        <taxon>Metazoa</taxon>
        <taxon>Spiralia</taxon>
        <taxon>Lophotrochozoa</taxon>
        <taxon>Platyhelminthes</taxon>
        <taxon>Trematoda</taxon>
        <taxon>Digenea</taxon>
        <taxon>Strigeidida</taxon>
        <taxon>Schistosomatoidea</taxon>
        <taxon>Schistosomatidae</taxon>
        <taxon>Schistosoma</taxon>
    </lineage>
</organism>
<reference evidence="4" key="1">
    <citation type="submission" date="2016-06" db="UniProtKB">
        <authorList>
            <consortium name="WormBaseParasite"/>
        </authorList>
    </citation>
    <scope>IDENTIFICATION</scope>
</reference>
<dbReference type="AlphaFoldDB" id="A0A183JKD9"/>
<keyword evidence="3" id="KW-1185">Reference proteome</keyword>
<name>A0A183JKD9_9TREM</name>
<evidence type="ECO:0000313" key="4">
    <source>
        <dbReference type="WBParaSite" id="SCUD_0000316801-mRNA-1"/>
    </source>
</evidence>
<dbReference type="Proteomes" id="UP000279833">
    <property type="component" value="Unassembled WGS sequence"/>
</dbReference>
<accession>A0A183JKD9</accession>
<evidence type="ECO:0000313" key="2">
    <source>
        <dbReference type="EMBL" id="VDO79901.1"/>
    </source>
</evidence>
<reference evidence="2 3" key="2">
    <citation type="submission" date="2018-11" db="EMBL/GenBank/DDBJ databases">
        <authorList>
            <consortium name="Pathogen Informatics"/>
        </authorList>
    </citation>
    <scope>NUCLEOTIDE SEQUENCE [LARGE SCALE GENOMIC DNA]</scope>
    <source>
        <strain evidence="2">Dakar</strain>
        <strain evidence="3">Dakar, Senegal</strain>
    </source>
</reference>
<gene>
    <name evidence="2" type="ORF">SCUD_LOCUS3168</name>
</gene>
<protein>
    <submittedName>
        <fullName evidence="2 4">Uncharacterized protein</fullName>
    </submittedName>
</protein>
<proteinExistence type="predicted"/>
<evidence type="ECO:0000313" key="3">
    <source>
        <dbReference type="Proteomes" id="UP000279833"/>
    </source>
</evidence>
<dbReference type="WBParaSite" id="SCUD_0000316801-mRNA-1">
    <property type="protein sequence ID" value="SCUD_0000316801-mRNA-1"/>
    <property type="gene ID" value="SCUD_0000316801"/>
</dbReference>
<sequence length="92" mass="10583">MQETELFSGAHPSDNNNHHNYYYNPKRETIISNCSSIMEQNKIQPIKKSLLPQTNTMTNKYKLNLYDSSRRVSDIDLLNGSFISSKIILCSV</sequence>
<feature type="region of interest" description="Disordered" evidence="1">
    <location>
        <begin position="1"/>
        <end position="21"/>
    </location>
</feature>
<evidence type="ECO:0000256" key="1">
    <source>
        <dbReference type="SAM" id="MobiDB-lite"/>
    </source>
</evidence>